<gene>
    <name evidence="2" type="ORF">SLAVMIC_00780</name>
</gene>
<feature type="domain" description="DUF5672" evidence="1">
    <location>
        <begin position="71"/>
        <end position="215"/>
    </location>
</feature>
<dbReference type="InterPro" id="IPR043729">
    <property type="entry name" value="DUF5672"/>
</dbReference>
<dbReference type="EMBL" id="OU342829">
    <property type="protein sequence ID" value="CAG7581312.1"/>
    <property type="molecule type" value="Genomic_DNA"/>
</dbReference>
<reference evidence="2" key="1">
    <citation type="submission" date="2021-06" db="EMBL/GenBank/DDBJ databases">
        <authorList>
            <person name="Gannon L."/>
            <person name="Redgwell R T."/>
            <person name="Michniewski S."/>
            <person name="Harrison D C."/>
            <person name="Millard A."/>
        </authorList>
    </citation>
    <scope>NUCLEOTIDE SEQUENCE</scope>
</reference>
<proteinExistence type="predicted"/>
<sequence length="232" mass="27693">MNNLIEKYISENKYEDSESNNYKDRIAVIIETRDVPHLKWVIENIKHHTGWEVMLFYYGNNVKDIKCLKVELPYKMDHQKYNDLLKDVSFWESFDQEYILIFQSDSFMLRDGLDEYLDYDYVGAPWNWANDPNFKDPRYKDLSIFKNGGNGGFSLRKKSSMLNIISKKYGEPSAEDKYVNEDMFFAKYIKEYPSLDKCKEFCVETMYSENPLAVHAIDRYLSNEQIEKILFK</sequence>
<name>A0A8D9FSF0_9VIRU</name>
<dbReference type="Pfam" id="PF18922">
    <property type="entry name" value="DUF5672"/>
    <property type="match status" value="1"/>
</dbReference>
<protein>
    <recommendedName>
        <fullName evidence="1">DUF5672 domain-containing protein</fullName>
    </recommendedName>
</protein>
<evidence type="ECO:0000259" key="1">
    <source>
        <dbReference type="Pfam" id="PF18922"/>
    </source>
</evidence>
<organism evidence="2">
    <name type="scientific">uncultured marine phage</name>
    <dbReference type="NCBI Taxonomy" id="707152"/>
    <lineage>
        <taxon>Viruses</taxon>
        <taxon>environmental samples</taxon>
    </lineage>
</organism>
<evidence type="ECO:0000313" key="2">
    <source>
        <dbReference type="EMBL" id="CAG7581312.1"/>
    </source>
</evidence>
<accession>A0A8D9FSF0</accession>